<dbReference type="PANTHER" id="PTHR48033:SF10">
    <property type="entry name" value="RNA-BINDING PROTEIN SQUID"/>
    <property type="match status" value="1"/>
</dbReference>
<evidence type="ECO:0000256" key="1">
    <source>
        <dbReference type="ARBA" id="ARBA00004123"/>
    </source>
</evidence>
<dbReference type="Proteomes" id="UP000235145">
    <property type="component" value="Unassembled WGS sequence"/>
</dbReference>
<keyword evidence="2" id="KW-0539">Nucleus</keyword>
<evidence type="ECO:0000256" key="3">
    <source>
        <dbReference type="PROSITE-ProRule" id="PRU00176"/>
    </source>
</evidence>
<evidence type="ECO:0000256" key="5">
    <source>
        <dbReference type="SAM" id="SignalP"/>
    </source>
</evidence>
<evidence type="ECO:0000313" key="7">
    <source>
        <dbReference type="EMBL" id="KAJ0199011.1"/>
    </source>
</evidence>
<dbReference type="AlphaFoldDB" id="A0A9R1X4J0"/>
<feature type="compositionally biased region" description="Polar residues" evidence="4">
    <location>
        <begin position="331"/>
        <end position="342"/>
    </location>
</feature>
<dbReference type="PANTHER" id="PTHR48033">
    <property type="entry name" value="RNA-BINDING (RRM/RBD/RNP MOTIFS) FAMILY PROTEIN"/>
    <property type="match status" value="1"/>
</dbReference>
<dbReference type="GO" id="GO:0003723">
    <property type="term" value="F:RNA binding"/>
    <property type="evidence" value="ECO:0000318"/>
    <property type="project" value="GO_Central"/>
</dbReference>
<accession>A0A9R1X4J0</accession>
<gene>
    <name evidence="7" type="ORF">LSAT_V11C600310970</name>
</gene>
<feature type="region of interest" description="Disordered" evidence="4">
    <location>
        <begin position="313"/>
        <end position="342"/>
    </location>
</feature>
<evidence type="ECO:0000256" key="4">
    <source>
        <dbReference type="SAM" id="MobiDB-lite"/>
    </source>
</evidence>
<evidence type="ECO:0000259" key="6">
    <source>
        <dbReference type="PROSITE" id="PS50102"/>
    </source>
</evidence>
<dbReference type="InterPro" id="IPR000504">
    <property type="entry name" value="RRM_dom"/>
</dbReference>
<dbReference type="InterPro" id="IPR012677">
    <property type="entry name" value="Nucleotide-bd_a/b_plait_sf"/>
</dbReference>
<dbReference type="InterPro" id="IPR035979">
    <property type="entry name" value="RBD_domain_sf"/>
</dbReference>
<keyword evidence="3" id="KW-0694">RNA-binding</keyword>
<dbReference type="Gene3D" id="3.30.70.330">
    <property type="match status" value="1"/>
</dbReference>
<name>A0A9R1X4J0_LACSA</name>
<dbReference type="GO" id="GO:0005654">
    <property type="term" value="C:nucleoplasm"/>
    <property type="evidence" value="ECO:0000318"/>
    <property type="project" value="GO_Central"/>
</dbReference>
<proteinExistence type="predicted"/>
<dbReference type="Pfam" id="PF00076">
    <property type="entry name" value="RRM_1"/>
    <property type="match status" value="1"/>
</dbReference>
<feature type="compositionally biased region" description="Acidic residues" evidence="4">
    <location>
        <begin position="313"/>
        <end position="329"/>
    </location>
</feature>
<evidence type="ECO:0000256" key="2">
    <source>
        <dbReference type="ARBA" id="ARBA00023242"/>
    </source>
</evidence>
<dbReference type="GO" id="GO:0000785">
    <property type="term" value="C:chromatin"/>
    <property type="evidence" value="ECO:0000318"/>
    <property type="project" value="GO_Central"/>
</dbReference>
<organism evidence="7 8">
    <name type="scientific">Lactuca sativa</name>
    <name type="common">Garden lettuce</name>
    <dbReference type="NCBI Taxonomy" id="4236"/>
    <lineage>
        <taxon>Eukaryota</taxon>
        <taxon>Viridiplantae</taxon>
        <taxon>Streptophyta</taxon>
        <taxon>Embryophyta</taxon>
        <taxon>Tracheophyta</taxon>
        <taxon>Spermatophyta</taxon>
        <taxon>Magnoliopsida</taxon>
        <taxon>eudicotyledons</taxon>
        <taxon>Gunneridae</taxon>
        <taxon>Pentapetalae</taxon>
        <taxon>asterids</taxon>
        <taxon>campanulids</taxon>
        <taxon>Asterales</taxon>
        <taxon>Asteraceae</taxon>
        <taxon>Cichorioideae</taxon>
        <taxon>Cichorieae</taxon>
        <taxon>Lactucinae</taxon>
        <taxon>Lactuca</taxon>
    </lineage>
</organism>
<comment type="caution">
    <text evidence="7">The sequence shown here is derived from an EMBL/GenBank/DDBJ whole genome shotgun (WGS) entry which is preliminary data.</text>
</comment>
<feature type="signal peptide" evidence="5">
    <location>
        <begin position="1"/>
        <end position="21"/>
    </location>
</feature>
<dbReference type="EMBL" id="NBSK02000006">
    <property type="protein sequence ID" value="KAJ0199011.1"/>
    <property type="molecule type" value="Genomic_DNA"/>
</dbReference>
<evidence type="ECO:0000313" key="8">
    <source>
        <dbReference type="Proteomes" id="UP000235145"/>
    </source>
</evidence>
<reference evidence="7 8" key="1">
    <citation type="journal article" date="2017" name="Nat. Commun.">
        <title>Genome assembly with in vitro proximity ligation data and whole-genome triplication in lettuce.</title>
        <authorList>
            <person name="Reyes-Chin-Wo S."/>
            <person name="Wang Z."/>
            <person name="Yang X."/>
            <person name="Kozik A."/>
            <person name="Arikit S."/>
            <person name="Song C."/>
            <person name="Xia L."/>
            <person name="Froenicke L."/>
            <person name="Lavelle D.O."/>
            <person name="Truco M.J."/>
            <person name="Xia R."/>
            <person name="Zhu S."/>
            <person name="Xu C."/>
            <person name="Xu H."/>
            <person name="Xu X."/>
            <person name="Cox K."/>
            <person name="Korf I."/>
            <person name="Meyers B.C."/>
            <person name="Michelmore R.W."/>
        </authorList>
    </citation>
    <scope>NUCLEOTIDE SEQUENCE [LARGE SCALE GENOMIC DNA]</scope>
    <source>
        <strain evidence="8">cv. Salinas</strain>
        <tissue evidence="7">Seedlings</tissue>
    </source>
</reference>
<dbReference type="GO" id="GO:0010468">
    <property type="term" value="P:regulation of gene expression"/>
    <property type="evidence" value="ECO:0000318"/>
    <property type="project" value="GO_Central"/>
</dbReference>
<keyword evidence="8" id="KW-1185">Reference proteome</keyword>
<protein>
    <recommendedName>
        <fullName evidence="6">RRM domain-containing protein</fullName>
    </recommendedName>
</protein>
<sequence length="342" mass="39014">MHGMTLITFLVHTLFPILYEGAQLYSKSHGSYFYLEHQDLRDTLVVLSGIKLFVGGIAWETSKESFNSYFIHYGELTNSVIMMDKIYGRPHGLRFVTFANPADSDKVLEQDHVIDGRPGYKMGGSDGLGNDSKWVKVKRTVPREDMQGSRGVSRTKKIFVGGIPLTLTKVELNFEGVFLRDPFSYNHGIKFTFKDHDFSGMTYSECITFLEWFMQESINKLYYCEPDKPLLSGITAIRNDGDYVSFIFYAFGVDEEEEEDDDDDVDPCIDGGENEDEIDNLMDVEVDFNEDILTMNIIQGDDFMNKLCVEEEEGNDNNIDDDGGEEEENITQQHSIFHESTP</sequence>
<feature type="domain" description="RRM" evidence="6">
    <location>
        <begin position="50"/>
        <end position="142"/>
    </location>
</feature>
<dbReference type="PROSITE" id="PS50102">
    <property type="entry name" value="RRM"/>
    <property type="match status" value="1"/>
</dbReference>
<dbReference type="SMART" id="SM00360">
    <property type="entry name" value="RRM"/>
    <property type="match status" value="1"/>
</dbReference>
<dbReference type="SUPFAM" id="SSF54928">
    <property type="entry name" value="RNA-binding domain, RBD"/>
    <property type="match status" value="1"/>
</dbReference>
<keyword evidence="5" id="KW-0732">Signal</keyword>
<feature type="chain" id="PRO_5040126659" description="RRM domain-containing protein" evidence="5">
    <location>
        <begin position="22"/>
        <end position="342"/>
    </location>
</feature>
<comment type="subcellular location">
    <subcellularLocation>
        <location evidence="1">Nucleus</location>
    </subcellularLocation>
</comment>